<dbReference type="Proteomes" id="UP000095287">
    <property type="component" value="Unplaced"/>
</dbReference>
<evidence type="ECO:0000313" key="2">
    <source>
        <dbReference type="WBParaSite" id="L893_g18414.t1"/>
    </source>
</evidence>
<dbReference type="AlphaFoldDB" id="A0A1I7YP73"/>
<dbReference type="WBParaSite" id="L893_g18414.t1">
    <property type="protein sequence ID" value="L893_g18414.t1"/>
    <property type="gene ID" value="L893_g18414"/>
</dbReference>
<name>A0A1I7YP73_9BILA</name>
<sequence>MRRRSRSPCGADCLVRAVQEEERAQRSQSATGETFLEGAIGYRTALKQSFCRDSRTSVSLCLSSALQIFGTTKPKTSP</sequence>
<reference evidence="2" key="1">
    <citation type="submission" date="2016-11" db="UniProtKB">
        <authorList>
            <consortium name="WormBaseParasite"/>
        </authorList>
    </citation>
    <scope>IDENTIFICATION</scope>
</reference>
<keyword evidence="1" id="KW-1185">Reference proteome</keyword>
<evidence type="ECO:0000313" key="1">
    <source>
        <dbReference type="Proteomes" id="UP000095287"/>
    </source>
</evidence>
<organism evidence="1 2">
    <name type="scientific">Steinernema glaseri</name>
    <dbReference type="NCBI Taxonomy" id="37863"/>
    <lineage>
        <taxon>Eukaryota</taxon>
        <taxon>Metazoa</taxon>
        <taxon>Ecdysozoa</taxon>
        <taxon>Nematoda</taxon>
        <taxon>Chromadorea</taxon>
        <taxon>Rhabditida</taxon>
        <taxon>Tylenchina</taxon>
        <taxon>Panagrolaimomorpha</taxon>
        <taxon>Strongyloidoidea</taxon>
        <taxon>Steinernematidae</taxon>
        <taxon>Steinernema</taxon>
    </lineage>
</organism>
<accession>A0A1I7YP73</accession>
<proteinExistence type="predicted"/>
<protein>
    <submittedName>
        <fullName evidence="2">Uncharacterized protein</fullName>
    </submittedName>
</protein>